<dbReference type="Gene3D" id="3.30.40.10">
    <property type="entry name" value="Zinc/RING finger domain, C3HC4 (zinc finger)"/>
    <property type="match status" value="1"/>
</dbReference>
<evidence type="ECO:0000256" key="4">
    <source>
        <dbReference type="ARBA" id="ARBA00022723"/>
    </source>
</evidence>
<organism evidence="11 12">
    <name type="scientific">Cercophora samala</name>
    <dbReference type="NCBI Taxonomy" id="330535"/>
    <lineage>
        <taxon>Eukaryota</taxon>
        <taxon>Fungi</taxon>
        <taxon>Dikarya</taxon>
        <taxon>Ascomycota</taxon>
        <taxon>Pezizomycotina</taxon>
        <taxon>Sordariomycetes</taxon>
        <taxon>Sordariomycetidae</taxon>
        <taxon>Sordariales</taxon>
        <taxon>Lasiosphaeriaceae</taxon>
        <taxon>Cercophora</taxon>
    </lineage>
</organism>
<dbReference type="GO" id="GO:0016567">
    <property type="term" value="P:protein ubiquitination"/>
    <property type="evidence" value="ECO:0007669"/>
    <property type="project" value="UniProtKB-ARBA"/>
</dbReference>
<evidence type="ECO:0000256" key="2">
    <source>
        <dbReference type="ARBA" id="ARBA00012483"/>
    </source>
</evidence>
<feature type="region of interest" description="Disordered" evidence="9">
    <location>
        <begin position="249"/>
        <end position="268"/>
    </location>
</feature>
<reference evidence="11" key="1">
    <citation type="submission" date="2023-06" db="EMBL/GenBank/DDBJ databases">
        <title>Genome-scale phylogeny and comparative genomics of the fungal order Sordariales.</title>
        <authorList>
            <consortium name="Lawrence Berkeley National Laboratory"/>
            <person name="Hensen N."/>
            <person name="Bonometti L."/>
            <person name="Westerberg I."/>
            <person name="Brannstrom I.O."/>
            <person name="Guillou S."/>
            <person name="Cros-Aarteil S."/>
            <person name="Calhoun S."/>
            <person name="Haridas S."/>
            <person name="Kuo A."/>
            <person name="Mondo S."/>
            <person name="Pangilinan J."/>
            <person name="Riley R."/>
            <person name="Labutti K."/>
            <person name="Andreopoulos B."/>
            <person name="Lipzen A."/>
            <person name="Chen C."/>
            <person name="Yanf M."/>
            <person name="Daum C."/>
            <person name="Ng V."/>
            <person name="Clum A."/>
            <person name="Steindorff A."/>
            <person name="Ohm R."/>
            <person name="Martin F."/>
            <person name="Silar P."/>
            <person name="Natvig D."/>
            <person name="Lalanne C."/>
            <person name="Gautier V."/>
            <person name="Ament-Velasquez S.L."/>
            <person name="Kruys A."/>
            <person name="Hutchinson M.I."/>
            <person name="Powell A.J."/>
            <person name="Barry K."/>
            <person name="Miller A.N."/>
            <person name="Grigoriev I.V."/>
            <person name="Debuchy R."/>
            <person name="Gladieux P."/>
            <person name="Thoren M.H."/>
            <person name="Johannesson H."/>
        </authorList>
    </citation>
    <scope>NUCLEOTIDE SEQUENCE</scope>
    <source>
        <strain evidence="11">CBS 307.81</strain>
    </source>
</reference>
<feature type="compositionally biased region" description="Low complexity" evidence="9">
    <location>
        <begin position="412"/>
        <end position="427"/>
    </location>
</feature>
<gene>
    <name evidence="11" type="ORF">QBC41DRAFT_62188</name>
</gene>
<keyword evidence="12" id="KW-1185">Reference proteome</keyword>
<dbReference type="PANTHER" id="PTHR45931">
    <property type="entry name" value="SI:CH211-59O9.10"/>
    <property type="match status" value="1"/>
</dbReference>
<feature type="domain" description="RING-type" evidence="10">
    <location>
        <begin position="347"/>
        <end position="388"/>
    </location>
</feature>
<dbReference type="EMBL" id="JAULSY010000024">
    <property type="protein sequence ID" value="KAK0671113.1"/>
    <property type="molecule type" value="Genomic_DNA"/>
</dbReference>
<accession>A0AA39ZHG8</accession>
<comment type="caution">
    <text evidence="11">The sequence shown here is derived from an EMBL/GenBank/DDBJ whole genome shotgun (WGS) entry which is preliminary data.</text>
</comment>
<dbReference type="EC" id="2.3.2.27" evidence="2"/>
<proteinExistence type="predicted"/>
<dbReference type="GO" id="GO:0008270">
    <property type="term" value="F:zinc ion binding"/>
    <property type="evidence" value="ECO:0007669"/>
    <property type="project" value="UniProtKB-KW"/>
</dbReference>
<feature type="compositionally biased region" description="Polar residues" evidence="9">
    <location>
        <begin position="541"/>
        <end position="552"/>
    </location>
</feature>
<feature type="region of interest" description="Disordered" evidence="9">
    <location>
        <begin position="484"/>
        <end position="609"/>
    </location>
</feature>
<dbReference type="GO" id="GO:0006511">
    <property type="term" value="P:ubiquitin-dependent protein catabolic process"/>
    <property type="evidence" value="ECO:0007669"/>
    <property type="project" value="TreeGrafter"/>
</dbReference>
<evidence type="ECO:0000256" key="6">
    <source>
        <dbReference type="ARBA" id="ARBA00022786"/>
    </source>
</evidence>
<dbReference type="FunFam" id="3.30.40.10:FF:000127">
    <property type="entry name" value="E3 ubiquitin-protein ligase RNF181"/>
    <property type="match status" value="1"/>
</dbReference>
<feature type="region of interest" description="Disordered" evidence="9">
    <location>
        <begin position="79"/>
        <end position="134"/>
    </location>
</feature>
<name>A0AA39ZHG8_9PEZI</name>
<feature type="compositionally biased region" description="Basic and acidic residues" evidence="9">
    <location>
        <begin position="591"/>
        <end position="600"/>
    </location>
</feature>
<keyword evidence="6" id="KW-0833">Ubl conjugation pathway</keyword>
<sequence>MASFGMGPRRHLDADAGREVVYCHSCANEWYSDEQPPRLEPECPRCHSDIVEIVEPGESDPRIEAGGGLGTYPAGLGGGGSGSYFRRNTAGNDSDPEEDDIENHFPGGPARSPFGGLFPPTPGAPGRDNNRPGDEVFNRFFEMVMHDLGGVRAVRESQGANSPGGGAPSPSSPGRHVHSATFTFVSGPGVRPDQPPPMIPLFGPYARSPPRHHHHHSGPHRTVTFVTGGNVANGDPLNRMLAQVLGIPNVGGHQEQGQPGNRAAGPPPMGGGVLGLQQLLSTILNPAAAVHGDAVFTQEALDRIITQLMENSPQTNAAPPASESAIESLEKKKVDAELLGPEGKAECTICIDEFKLGDEVTVLPCSHWYHGECVVLWLKEHNTCPICRKPIENREENRAGNHSGQRSPGADQAASSSSQAQQPQQSSNEAPRMFTTFLPRDTATRPDEGASASTTGYQIPSLFSSYTSRVRTPQENQERLERIRNMAGGGQRRSSASPPGAWPEDDAAESRSSRQRSPSRPRDDGWGGNSGSGTPGESNRRSYFSSFTSAGRDQQPPQQQQREGSSSSSNNNNNNGNGGSSGGSSNPFTWIRDHLSRDRNNGNGNGGRR</sequence>
<evidence type="ECO:0000256" key="9">
    <source>
        <dbReference type="SAM" id="MobiDB-lite"/>
    </source>
</evidence>
<evidence type="ECO:0000256" key="7">
    <source>
        <dbReference type="ARBA" id="ARBA00022833"/>
    </source>
</evidence>
<evidence type="ECO:0000256" key="1">
    <source>
        <dbReference type="ARBA" id="ARBA00000900"/>
    </source>
</evidence>
<feature type="region of interest" description="Disordered" evidence="9">
    <location>
        <begin position="156"/>
        <end position="195"/>
    </location>
</feature>
<dbReference type="AlphaFoldDB" id="A0AA39ZHG8"/>
<feature type="region of interest" description="Disordered" evidence="9">
    <location>
        <begin position="395"/>
        <end position="431"/>
    </location>
</feature>
<feature type="compositionally biased region" description="Low complexity" evidence="9">
    <location>
        <begin position="554"/>
        <end position="575"/>
    </location>
</feature>
<comment type="catalytic activity">
    <reaction evidence="1">
        <text>S-ubiquitinyl-[E2 ubiquitin-conjugating enzyme]-L-cysteine + [acceptor protein]-L-lysine = [E2 ubiquitin-conjugating enzyme]-L-cysteine + N(6)-ubiquitinyl-[acceptor protein]-L-lysine.</text>
        <dbReference type="EC" id="2.3.2.27"/>
    </reaction>
</comment>
<evidence type="ECO:0000259" key="10">
    <source>
        <dbReference type="PROSITE" id="PS50089"/>
    </source>
</evidence>
<dbReference type="PANTHER" id="PTHR45931:SF3">
    <property type="entry name" value="RING ZINC FINGER-CONTAINING PROTEIN"/>
    <property type="match status" value="1"/>
</dbReference>
<dbReference type="PROSITE" id="PS50089">
    <property type="entry name" value="ZF_RING_2"/>
    <property type="match status" value="1"/>
</dbReference>
<dbReference type="Pfam" id="PF13639">
    <property type="entry name" value="zf-RING_2"/>
    <property type="match status" value="1"/>
</dbReference>
<protein>
    <recommendedName>
        <fullName evidence="2">RING-type E3 ubiquitin transferase</fullName>
        <ecNumber evidence="2">2.3.2.27</ecNumber>
    </recommendedName>
</protein>
<evidence type="ECO:0000256" key="8">
    <source>
        <dbReference type="PROSITE-ProRule" id="PRU00175"/>
    </source>
</evidence>
<dbReference type="InterPro" id="IPR013083">
    <property type="entry name" value="Znf_RING/FYVE/PHD"/>
</dbReference>
<evidence type="ECO:0000313" key="12">
    <source>
        <dbReference type="Proteomes" id="UP001174997"/>
    </source>
</evidence>
<evidence type="ECO:0000313" key="11">
    <source>
        <dbReference type="EMBL" id="KAK0671113.1"/>
    </source>
</evidence>
<keyword evidence="5 8" id="KW-0863">Zinc-finger</keyword>
<dbReference type="GO" id="GO:0005634">
    <property type="term" value="C:nucleus"/>
    <property type="evidence" value="ECO:0007669"/>
    <property type="project" value="TreeGrafter"/>
</dbReference>
<dbReference type="GO" id="GO:0061630">
    <property type="term" value="F:ubiquitin protein ligase activity"/>
    <property type="evidence" value="ECO:0007669"/>
    <property type="project" value="UniProtKB-EC"/>
</dbReference>
<dbReference type="CDD" id="cd16454">
    <property type="entry name" value="RING-H2_PA-TM-RING"/>
    <property type="match status" value="1"/>
</dbReference>
<keyword evidence="3" id="KW-0808">Transferase</keyword>
<dbReference type="SUPFAM" id="SSF57850">
    <property type="entry name" value="RING/U-box"/>
    <property type="match status" value="1"/>
</dbReference>
<evidence type="ECO:0000256" key="3">
    <source>
        <dbReference type="ARBA" id="ARBA00022679"/>
    </source>
</evidence>
<keyword evidence="7" id="KW-0862">Zinc</keyword>
<evidence type="ECO:0000256" key="5">
    <source>
        <dbReference type="ARBA" id="ARBA00022771"/>
    </source>
</evidence>
<keyword evidence="4" id="KW-0479">Metal-binding</keyword>
<dbReference type="InterPro" id="IPR051834">
    <property type="entry name" value="RING_finger_E3_ligase"/>
</dbReference>
<dbReference type="InterPro" id="IPR001841">
    <property type="entry name" value="Znf_RING"/>
</dbReference>
<dbReference type="Proteomes" id="UP001174997">
    <property type="component" value="Unassembled WGS sequence"/>
</dbReference>
<dbReference type="SMART" id="SM00184">
    <property type="entry name" value="RING"/>
    <property type="match status" value="1"/>
</dbReference>